<evidence type="ECO:0000259" key="3">
    <source>
        <dbReference type="PROSITE" id="PS50279"/>
    </source>
</evidence>
<evidence type="ECO:0000313" key="4">
    <source>
        <dbReference type="Proteomes" id="UP000504633"/>
    </source>
</evidence>
<dbReference type="CDD" id="cd00109">
    <property type="entry name" value="Kunitz-type"/>
    <property type="match status" value="1"/>
</dbReference>
<dbReference type="GO" id="GO:0004867">
    <property type="term" value="F:serine-type endopeptidase inhibitor activity"/>
    <property type="evidence" value="ECO:0007669"/>
    <property type="project" value="UniProtKB-KW"/>
</dbReference>
<protein>
    <submittedName>
        <fullName evidence="5">Kunitz-type serine protease inhibitor-like</fullName>
    </submittedName>
</protein>
<dbReference type="SUPFAM" id="SSF57362">
    <property type="entry name" value="BPTI-like"/>
    <property type="match status" value="1"/>
</dbReference>
<feature type="domain" description="BPTI/Kunitz inhibitor" evidence="3">
    <location>
        <begin position="31"/>
        <end position="86"/>
    </location>
</feature>
<evidence type="ECO:0000313" key="5">
    <source>
        <dbReference type="RefSeq" id="XP_023174629.2"/>
    </source>
</evidence>
<dbReference type="Pfam" id="PF00014">
    <property type="entry name" value="Kunitz_BPTI"/>
    <property type="match status" value="1"/>
</dbReference>
<dbReference type="GeneID" id="111601978"/>
<organism evidence="4 5">
    <name type="scientific">Drosophila hydei</name>
    <name type="common">Fruit fly</name>
    <dbReference type="NCBI Taxonomy" id="7224"/>
    <lineage>
        <taxon>Eukaryota</taxon>
        <taxon>Metazoa</taxon>
        <taxon>Ecdysozoa</taxon>
        <taxon>Arthropoda</taxon>
        <taxon>Hexapoda</taxon>
        <taxon>Insecta</taxon>
        <taxon>Pterygota</taxon>
        <taxon>Neoptera</taxon>
        <taxon>Endopterygota</taxon>
        <taxon>Diptera</taxon>
        <taxon>Brachycera</taxon>
        <taxon>Muscomorpha</taxon>
        <taxon>Ephydroidea</taxon>
        <taxon>Drosophilidae</taxon>
        <taxon>Drosophila</taxon>
    </lineage>
</organism>
<evidence type="ECO:0000256" key="2">
    <source>
        <dbReference type="SAM" id="SignalP"/>
    </source>
</evidence>
<reference evidence="5" key="1">
    <citation type="submission" date="2025-08" db="UniProtKB">
        <authorList>
            <consortium name="RefSeq"/>
        </authorList>
    </citation>
    <scope>IDENTIFICATION</scope>
    <source>
        <strain evidence="5">15085-1641.00</strain>
        <tissue evidence="5">Whole body</tissue>
    </source>
</reference>
<keyword evidence="1" id="KW-0812">Transmembrane</keyword>
<dbReference type="AlphaFoldDB" id="A0A6J1M1E1"/>
<dbReference type="InterPro" id="IPR002223">
    <property type="entry name" value="Kunitz_BPTI"/>
</dbReference>
<keyword evidence="5" id="KW-0646">Protease inhibitor</keyword>
<keyword evidence="1" id="KW-1133">Transmembrane helix</keyword>
<keyword evidence="1" id="KW-0472">Membrane</keyword>
<dbReference type="Proteomes" id="UP000504633">
    <property type="component" value="Unplaced"/>
</dbReference>
<dbReference type="RefSeq" id="XP_023174629.2">
    <property type="nucleotide sequence ID" value="XM_023318861.2"/>
</dbReference>
<gene>
    <name evidence="5" type="primary">LOC111601978</name>
</gene>
<accession>A0A6J1M1E1</accession>
<dbReference type="InterPro" id="IPR036880">
    <property type="entry name" value="Kunitz_BPTI_sf"/>
</dbReference>
<dbReference type="OMA" id="DECENVC"/>
<feature type="chain" id="PRO_5027006818" evidence="2">
    <location>
        <begin position="26"/>
        <end position="91"/>
    </location>
</feature>
<dbReference type="Gene3D" id="4.10.410.10">
    <property type="entry name" value="Pancreatic trypsin inhibitor Kunitz domain"/>
    <property type="match status" value="1"/>
</dbReference>
<evidence type="ECO:0000256" key="1">
    <source>
        <dbReference type="SAM" id="Phobius"/>
    </source>
</evidence>
<dbReference type="KEGG" id="dhe:111601978"/>
<feature type="transmembrane region" description="Helical" evidence="1">
    <location>
        <begin position="47"/>
        <end position="69"/>
    </location>
</feature>
<dbReference type="OrthoDB" id="4473401at2759"/>
<proteinExistence type="predicted"/>
<dbReference type="PROSITE" id="PS50279">
    <property type="entry name" value="BPTI_KUNITZ_2"/>
    <property type="match status" value="1"/>
</dbReference>
<name>A0A6J1M1E1_DROHY</name>
<keyword evidence="5" id="KW-0722">Serine protease inhibitor</keyword>
<sequence length="91" mass="10510">MRRFNKVLSLLTLGFIALFIIGTDGTTSSRCFRKPNLGKSCGKQGHYYYYVVAHNMCVSFVYTGCNTVIEKNENRFKTFDECENVCLRFDK</sequence>
<keyword evidence="4" id="KW-1185">Reference proteome</keyword>
<keyword evidence="2" id="KW-0732">Signal</keyword>
<dbReference type="SMART" id="SM00131">
    <property type="entry name" value="KU"/>
    <property type="match status" value="1"/>
</dbReference>
<feature type="signal peptide" evidence="2">
    <location>
        <begin position="1"/>
        <end position="25"/>
    </location>
</feature>